<accession>A0A7W7QHL7</accession>
<reference evidence="2 3" key="1">
    <citation type="submission" date="2020-08" db="EMBL/GenBank/DDBJ databases">
        <title>Genomic Encyclopedia of Type Strains, Phase III (KMG-III): the genomes of soil and plant-associated and newly described type strains.</title>
        <authorList>
            <person name="Whitman W."/>
        </authorList>
    </citation>
    <scope>NUCLEOTIDE SEQUENCE [LARGE SCALE GENOMIC DNA]</scope>
    <source>
        <strain evidence="2 3">CECT 8840</strain>
    </source>
</reference>
<keyword evidence="1" id="KW-0472">Membrane</keyword>
<protein>
    <submittedName>
        <fullName evidence="2">Uncharacterized protein</fullName>
    </submittedName>
</protein>
<name>A0A7W7QHL7_9ACTN</name>
<keyword evidence="1" id="KW-0812">Transmembrane</keyword>
<evidence type="ECO:0000313" key="2">
    <source>
        <dbReference type="EMBL" id="MBB4913750.1"/>
    </source>
</evidence>
<organism evidence="2 3">
    <name type="scientific">Streptosporangium saharense</name>
    <dbReference type="NCBI Taxonomy" id="1706840"/>
    <lineage>
        <taxon>Bacteria</taxon>
        <taxon>Bacillati</taxon>
        <taxon>Actinomycetota</taxon>
        <taxon>Actinomycetes</taxon>
        <taxon>Streptosporangiales</taxon>
        <taxon>Streptosporangiaceae</taxon>
        <taxon>Streptosporangium</taxon>
    </lineage>
</organism>
<sequence length="76" mass="8127">MREIVKLLGLLLLLEGVSGAIDRVAVQPFMSAFLNFFNRVVVEHLDVLTGYELFANLALAALGGLLLVASRTSAPA</sequence>
<evidence type="ECO:0000256" key="1">
    <source>
        <dbReference type="SAM" id="Phobius"/>
    </source>
</evidence>
<dbReference type="EMBL" id="JACHJP010000001">
    <property type="protein sequence ID" value="MBB4913750.1"/>
    <property type="molecule type" value="Genomic_DNA"/>
</dbReference>
<comment type="caution">
    <text evidence="2">The sequence shown here is derived from an EMBL/GenBank/DDBJ whole genome shotgun (WGS) entry which is preliminary data.</text>
</comment>
<keyword evidence="1" id="KW-1133">Transmembrane helix</keyword>
<evidence type="ECO:0000313" key="3">
    <source>
        <dbReference type="Proteomes" id="UP000552644"/>
    </source>
</evidence>
<dbReference type="RefSeq" id="WP_184712486.1">
    <property type="nucleotide sequence ID" value="NZ_JACHJP010000001.1"/>
</dbReference>
<gene>
    <name evidence="2" type="ORF">FHS44_000822</name>
</gene>
<feature type="transmembrane region" description="Helical" evidence="1">
    <location>
        <begin position="53"/>
        <end position="70"/>
    </location>
</feature>
<keyword evidence="3" id="KW-1185">Reference proteome</keyword>
<dbReference type="AlphaFoldDB" id="A0A7W7QHL7"/>
<dbReference type="Proteomes" id="UP000552644">
    <property type="component" value="Unassembled WGS sequence"/>
</dbReference>
<proteinExistence type="predicted"/>